<dbReference type="PANTHER" id="PTHR18964:SF149">
    <property type="entry name" value="BIFUNCTIONAL UDP-N-ACETYLGLUCOSAMINE 2-EPIMERASE_N-ACETYLMANNOSAMINE KINASE"/>
    <property type="match status" value="1"/>
</dbReference>
<accession>A0ABR9DQB6</accession>
<gene>
    <name evidence="2" type="ORF">IGS67_07395</name>
</gene>
<protein>
    <submittedName>
        <fullName evidence="2">ROK family protein</fullName>
    </submittedName>
</protein>
<dbReference type="EMBL" id="JACZDF010000003">
    <property type="protein sequence ID" value="MBD9699315.1"/>
    <property type="molecule type" value="Genomic_DNA"/>
</dbReference>
<evidence type="ECO:0000313" key="3">
    <source>
        <dbReference type="Proteomes" id="UP000642107"/>
    </source>
</evidence>
<dbReference type="Proteomes" id="UP000642107">
    <property type="component" value="Unassembled WGS sequence"/>
</dbReference>
<dbReference type="PROSITE" id="PS01125">
    <property type="entry name" value="ROK"/>
    <property type="match status" value="1"/>
</dbReference>
<comment type="caution">
    <text evidence="2">The sequence shown here is derived from an EMBL/GenBank/DDBJ whole genome shotgun (WGS) entry which is preliminary data.</text>
</comment>
<dbReference type="InterPro" id="IPR036390">
    <property type="entry name" value="WH_DNA-bd_sf"/>
</dbReference>
<dbReference type="Gene3D" id="3.30.420.40">
    <property type="match status" value="2"/>
</dbReference>
<dbReference type="InterPro" id="IPR049874">
    <property type="entry name" value="ROK_cs"/>
</dbReference>
<reference evidence="2 3" key="1">
    <citation type="submission" date="2020-09" db="EMBL/GenBank/DDBJ databases">
        <title>Flavimobilis rhizosphaerae sp. nov., isolated from rhizosphere soil of Spartina alterniflora.</title>
        <authorList>
            <person name="Hanqin C."/>
        </authorList>
    </citation>
    <scope>NUCLEOTIDE SEQUENCE [LARGE SCALE GENOMIC DNA]</scope>
    <source>
        <strain evidence="2 3">GY 10621</strain>
    </source>
</reference>
<name>A0ABR9DQB6_9MICO</name>
<dbReference type="SUPFAM" id="SSF53067">
    <property type="entry name" value="Actin-like ATPase domain"/>
    <property type="match status" value="1"/>
</dbReference>
<sequence length="385" mass="39758">MARTTSSRDARQATQRVAAPAGKILPSDTRLHHRTLVLQHLVDDGPQSRADLARLTKLARVTISDVVAGLIADNLVIELGVRPGTHMGKPATLVGVNPTGAYIACLDLSGDHDLRGSVVDLEGTVVVTHQVALGDDRGDDAVDRTVELARRLLLDAPGKVLGLGVGTPGIVSVDGEVRNAPNLRWERLALGQHLRDALGVPVHVANDADSAALAEDTFIKGGGAGLLLVEIGRGVGAGILLDGNLLRGPYGTAGEIGHVTVVPDGDPCTCGRHGCLEPLVAVPRLRARVAGLSEAQAASELSSAGRQLGTVLAPVVQALGLRDVVLSGPSELIDGPFRQATESTVLALTRPFADEQVTVRMSALGRDGVLHGAAALVLDGELGLS</sequence>
<comment type="similarity">
    <text evidence="1">Belongs to the ROK (NagC/XylR) family.</text>
</comment>
<dbReference type="SUPFAM" id="SSF46785">
    <property type="entry name" value="Winged helix' DNA-binding domain"/>
    <property type="match status" value="1"/>
</dbReference>
<dbReference type="InterPro" id="IPR043129">
    <property type="entry name" value="ATPase_NBD"/>
</dbReference>
<evidence type="ECO:0000256" key="1">
    <source>
        <dbReference type="ARBA" id="ARBA00006479"/>
    </source>
</evidence>
<organism evidence="2 3">
    <name type="scientific">Flavimobilis rhizosphaerae</name>
    <dbReference type="NCBI Taxonomy" id="2775421"/>
    <lineage>
        <taxon>Bacteria</taxon>
        <taxon>Bacillati</taxon>
        <taxon>Actinomycetota</taxon>
        <taxon>Actinomycetes</taxon>
        <taxon>Micrococcales</taxon>
        <taxon>Jonesiaceae</taxon>
        <taxon>Flavimobilis</taxon>
    </lineage>
</organism>
<dbReference type="InterPro" id="IPR036388">
    <property type="entry name" value="WH-like_DNA-bd_sf"/>
</dbReference>
<keyword evidence="3" id="KW-1185">Reference proteome</keyword>
<dbReference type="RefSeq" id="WP_192279266.1">
    <property type="nucleotide sequence ID" value="NZ_JACZDF010000003.1"/>
</dbReference>
<dbReference type="InterPro" id="IPR000600">
    <property type="entry name" value="ROK"/>
</dbReference>
<proteinExistence type="inferred from homology"/>
<dbReference type="PANTHER" id="PTHR18964">
    <property type="entry name" value="ROK (REPRESSOR, ORF, KINASE) FAMILY"/>
    <property type="match status" value="1"/>
</dbReference>
<evidence type="ECO:0000313" key="2">
    <source>
        <dbReference type="EMBL" id="MBD9699315.1"/>
    </source>
</evidence>
<dbReference type="Pfam" id="PF00480">
    <property type="entry name" value="ROK"/>
    <property type="match status" value="1"/>
</dbReference>
<dbReference type="Gene3D" id="1.10.10.10">
    <property type="entry name" value="Winged helix-like DNA-binding domain superfamily/Winged helix DNA-binding domain"/>
    <property type="match status" value="1"/>
</dbReference>